<keyword evidence="2" id="KW-0812">Transmembrane</keyword>
<keyword evidence="2" id="KW-0472">Membrane</keyword>
<evidence type="ECO:0000313" key="4">
    <source>
        <dbReference type="Proteomes" id="UP000559598"/>
    </source>
</evidence>
<name>A0A840DTP7_9BACL</name>
<feature type="compositionally biased region" description="Basic and acidic residues" evidence="1">
    <location>
        <begin position="1"/>
        <end position="15"/>
    </location>
</feature>
<dbReference type="Pfam" id="PF11772">
    <property type="entry name" value="EpuA"/>
    <property type="match status" value="1"/>
</dbReference>
<reference evidence="3 4" key="1">
    <citation type="submission" date="2020-08" db="EMBL/GenBank/DDBJ databases">
        <title>Genomic Encyclopedia of Type Strains, Phase IV (KMG-IV): sequencing the most valuable type-strain genomes for metagenomic binning, comparative biology and taxonomic classification.</title>
        <authorList>
            <person name="Goeker M."/>
        </authorList>
    </citation>
    <scope>NUCLEOTIDE SEQUENCE [LARGE SCALE GENOMIC DNA]</scope>
    <source>
        <strain evidence="3 4">DSM 17075</strain>
    </source>
</reference>
<dbReference type="AlphaFoldDB" id="A0A840DTP7"/>
<accession>A0A840DTP7</accession>
<evidence type="ECO:0000256" key="2">
    <source>
        <dbReference type="SAM" id="Phobius"/>
    </source>
</evidence>
<organism evidence="3 4">
    <name type="scientific">Anoxybacteroides voinovskiense</name>
    <dbReference type="NCBI Taxonomy" id="230470"/>
    <lineage>
        <taxon>Bacteria</taxon>
        <taxon>Bacillati</taxon>
        <taxon>Bacillota</taxon>
        <taxon>Bacilli</taxon>
        <taxon>Bacillales</taxon>
        <taxon>Anoxybacillaceae</taxon>
        <taxon>Anoxybacteroides</taxon>
    </lineage>
</organism>
<dbReference type="EMBL" id="JACIDE010000003">
    <property type="protein sequence ID" value="MBB4072909.1"/>
    <property type="molecule type" value="Genomic_DNA"/>
</dbReference>
<dbReference type="RefSeq" id="WP_183183313.1">
    <property type="nucleotide sequence ID" value="NZ_BMNP01000020.1"/>
</dbReference>
<feature type="region of interest" description="Disordered" evidence="1">
    <location>
        <begin position="1"/>
        <end position="21"/>
    </location>
</feature>
<dbReference type="InterPro" id="IPR024596">
    <property type="entry name" value="RNApol_su_b/EpuA"/>
</dbReference>
<feature type="transmembrane region" description="Helical" evidence="2">
    <location>
        <begin position="29"/>
        <end position="52"/>
    </location>
</feature>
<gene>
    <name evidence="3" type="ORF">GGR02_000669</name>
</gene>
<protein>
    <submittedName>
        <fullName evidence="3">ABC-type Fe3+ transport system permease subunit</fullName>
    </submittedName>
</protein>
<evidence type="ECO:0000256" key="1">
    <source>
        <dbReference type="SAM" id="MobiDB-lite"/>
    </source>
</evidence>
<comment type="caution">
    <text evidence="3">The sequence shown here is derived from an EMBL/GenBank/DDBJ whole genome shotgun (WGS) entry which is preliminary data.</text>
</comment>
<proteinExistence type="predicted"/>
<evidence type="ECO:0000313" key="3">
    <source>
        <dbReference type="EMBL" id="MBB4072909.1"/>
    </source>
</evidence>
<dbReference type="Proteomes" id="UP000559598">
    <property type="component" value="Unassembled WGS sequence"/>
</dbReference>
<keyword evidence="2" id="KW-1133">Transmembrane helix</keyword>
<sequence length="83" mass="9600">MKEEQVTKQPNEQRTERRKKRERKRLFPIWLRLVIVAALIVISTVVGAIVGYSGLGNGKPLDVFKKATWQHITDIVEKDTKEN</sequence>
<keyword evidence="4" id="KW-1185">Reference proteome</keyword>